<evidence type="ECO:0000256" key="9">
    <source>
        <dbReference type="SAM" id="MobiDB-lite"/>
    </source>
</evidence>
<feature type="domain" description="TRAM" evidence="10">
    <location>
        <begin position="413"/>
        <end position="477"/>
    </location>
</feature>
<dbReference type="PANTHER" id="PTHR43837:SF1">
    <property type="entry name" value="RIBOSOMAL PROTEIN US12 METHYLTHIOTRANSFERASE RIMO"/>
    <property type="match status" value="1"/>
</dbReference>
<dbReference type="InterPro" id="IPR013848">
    <property type="entry name" value="Methylthiotransferase_N"/>
</dbReference>
<dbReference type="Pfam" id="PF04055">
    <property type="entry name" value="Radical_SAM"/>
    <property type="match status" value="1"/>
</dbReference>
<dbReference type="eggNOG" id="COG0621">
    <property type="taxonomic scope" value="Bacteria"/>
</dbReference>
<evidence type="ECO:0000256" key="8">
    <source>
        <dbReference type="HAMAP-Rule" id="MF_01865"/>
    </source>
</evidence>
<keyword evidence="6 8" id="KW-0408">Iron</keyword>
<dbReference type="InterPro" id="IPR007197">
    <property type="entry name" value="rSAM"/>
</dbReference>
<keyword evidence="7 8" id="KW-0411">Iron-sulfur</keyword>
<dbReference type="EMBL" id="CP001682">
    <property type="protein sequence ID" value="ACU94456.1"/>
    <property type="molecule type" value="Genomic_DNA"/>
</dbReference>
<dbReference type="InterPro" id="IPR005839">
    <property type="entry name" value="Methylthiotransferase"/>
</dbReference>
<dbReference type="SFLD" id="SFLDS00029">
    <property type="entry name" value="Radical_SAM"/>
    <property type="match status" value="1"/>
</dbReference>
<comment type="similarity">
    <text evidence="8">Belongs to the methylthiotransferase family. RimO subfamily.</text>
</comment>
<name>C7MNG6_CRYCD</name>
<proteinExistence type="inferred from homology"/>
<keyword evidence="14" id="KW-1185">Reference proteome</keyword>
<dbReference type="GO" id="GO:0005829">
    <property type="term" value="C:cytosol"/>
    <property type="evidence" value="ECO:0007669"/>
    <property type="project" value="TreeGrafter"/>
</dbReference>
<evidence type="ECO:0000259" key="11">
    <source>
        <dbReference type="PROSITE" id="PS51449"/>
    </source>
</evidence>
<feature type="domain" description="MTTase N-terminal" evidence="11">
    <location>
        <begin position="44"/>
        <end position="161"/>
    </location>
</feature>
<evidence type="ECO:0000313" key="13">
    <source>
        <dbReference type="EMBL" id="ACU94456.1"/>
    </source>
</evidence>
<gene>
    <name evidence="8" type="primary">rimO</name>
    <name evidence="13" type="ordered locus">Ccur_07500</name>
</gene>
<dbReference type="PANTHER" id="PTHR43837">
    <property type="entry name" value="RIBOSOMAL PROTEIN S12 METHYLTHIOTRANSFERASE RIMO"/>
    <property type="match status" value="1"/>
</dbReference>
<evidence type="ECO:0000259" key="12">
    <source>
        <dbReference type="PROSITE" id="PS51918"/>
    </source>
</evidence>
<dbReference type="RefSeq" id="WP_012803144.1">
    <property type="nucleotide sequence ID" value="NC_013170.1"/>
</dbReference>
<organism evidence="13 14">
    <name type="scientific">Cryptobacterium curtum (strain ATCC 700683 / DSM 15641 / CCUG 43107 / 12-3)</name>
    <dbReference type="NCBI Taxonomy" id="469378"/>
    <lineage>
        <taxon>Bacteria</taxon>
        <taxon>Bacillati</taxon>
        <taxon>Actinomycetota</taxon>
        <taxon>Coriobacteriia</taxon>
        <taxon>Eggerthellales</taxon>
        <taxon>Eggerthellaceae</taxon>
        <taxon>Cryptobacterium</taxon>
    </lineage>
</organism>
<dbReference type="CDD" id="cd01335">
    <property type="entry name" value="Radical_SAM"/>
    <property type="match status" value="1"/>
</dbReference>
<evidence type="ECO:0000256" key="6">
    <source>
        <dbReference type="ARBA" id="ARBA00023004"/>
    </source>
</evidence>
<dbReference type="GO" id="GO:0046872">
    <property type="term" value="F:metal ion binding"/>
    <property type="evidence" value="ECO:0007669"/>
    <property type="project" value="UniProtKB-KW"/>
</dbReference>
<sequence length="477" mass="52565">MQEITAGTDTRSSQADKGVQGNLNAATAPNKSIHKDVWGTSRIPNACIITMGCAKNEVDSAKMRGQLQEGGWSVINDPTAADVIIVNTCSFIQAATEESLETIFEVADLKRVRSGQAKIVVAGCMPARYGDDLSDSLTEASRFVPCSKEDDILSVVDELIDRPKSSYAPGASSIPVVASSDPLYSAYVKISDGCDRFCSYCTIPFIRGRYHSFTFEVIEAEVTRCIDSGAREIVLIAQDTGRWGQDFDQPSTLACLMARLAELHPDTWFRVMYLQPEGVTDELLAAMASHDNICSYLDIPFQHADERLLTSMNRRGSRAGYQTLIEHVRSCVPGITLRTTMIAGYPGERDEDFEEMLEFIDEADLDYVGVFAYSQEEGTRAARLSDQVDEAIKQERAQRLRDVADAHSQMRVAKRIGSTMDVLVLGCEEDGRLIGRAQCQAPDVDGVVYLDHGQVGEIVQVDITDTFLYEMEGECHV</sequence>
<dbReference type="PROSITE" id="PS51449">
    <property type="entry name" value="MTTASE_N"/>
    <property type="match status" value="1"/>
</dbReference>
<dbReference type="InterPro" id="IPR006638">
    <property type="entry name" value="Elp3/MiaA/NifB-like_rSAM"/>
</dbReference>
<dbReference type="InterPro" id="IPR005840">
    <property type="entry name" value="Ribosomal_uS12_MeSTrfase_RimO"/>
</dbReference>
<keyword evidence="3 8" id="KW-0808">Transferase</keyword>
<keyword evidence="2 8" id="KW-0963">Cytoplasm</keyword>
<dbReference type="EC" id="2.8.4.4" evidence="8"/>
<evidence type="ECO:0000313" key="14">
    <source>
        <dbReference type="Proteomes" id="UP000000954"/>
    </source>
</evidence>
<dbReference type="GO" id="GO:0035600">
    <property type="term" value="P:tRNA methylthiolation"/>
    <property type="evidence" value="ECO:0007669"/>
    <property type="project" value="UniProtKB-ARBA"/>
</dbReference>
<dbReference type="Pfam" id="PF00919">
    <property type="entry name" value="UPF0004"/>
    <property type="match status" value="1"/>
</dbReference>
<feature type="binding site" evidence="8">
    <location>
        <position position="53"/>
    </location>
    <ligand>
        <name>[4Fe-4S] cluster</name>
        <dbReference type="ChEBI" id="CHEBI:49883"/>
        <label>1</label>
    </ligand>
</feature>
<evidence type="ECO:0000256" key="7">
    <source>
        <dbReference type="ARBA" id="ARBA00023014"/>
    </source>
</evidence>
<dbReference type="SMART" id="SM00729">
    <property type="entry name" value="Elp3"/>
    <property type="match status" value="1"/>
</dbReference>
<dbReference type="NCBIfam" id="TIGR01125">
    <property type="entry name" value="30S ribosomal protein S12 methylthiotransferase RimO"/>
    <property type="match status" value="1"/>
</dbReference>
<dbReference type="PROSITE" id="PS01278">
    <property type="entry name" value="MTTASE_RADICAL"/>
    <property type="match status" value="1"/>
</dbReference>
<dbReference type="PROSITE" id="PS51918">
    <property type="entry name" value="RADICAL_SAM"/>
    <property type="match status" value="1"/>
</dbReference>
<feature type="region of interest" description="Disordered" evidence="9">
    <location>
        <begin position="1"/>
        <end position="26"/>
    </location>
</feature>
<dbReference type="HOGENOM" id="CLU_018697_0_1_11"/>
<dbReference type="Gene3D" id="2.40.50.140">
    <property type="entry name" value="Nucleic acid-binding proteins"/>
    <property type="match status" value="1"/>
</dbReference>
<dbReference type="GO" id="GO:0103039">
    <property type="term" value="F:protein methylthiotransferase activity"/>
    <property type="evidence" value="ECO:0007669"/>
    <property type="project" value="UniProtKB-EC"/>
</dbReference>
<dbReference type="SFLD" id="SFLDG01061">
    <property type="entry name" value="methylthiotransferase"/>
    <property type="match status" value="1"/>
</dbReference>
<dbReference type="NCBIfam" id="TIGR00089">
    <property type="entry name" value="MiaB/RimO family radical SAM methylthiotransferase"/>
    <property type="match status" value="1"/>
</dbReference>
<dbReference type="InterPro" id="IPR058240">
    <property type="entry name" value="rSAM_sf"/>
</dbReference>
<keyword evidence="4 8" id="KW-0949">S-adenosyl-L-methionine</keyword>
<keyword evidence="5 8" id="KW-0479">Metal-binding</keyword>
<feature type="binding site" evidence="8">
    <location>
        <position position="89"/>
    </location>
    <ligand>
        <name>[4Fe-4S] cluster</name>
        <dbReference type="ChEBI" id="CHEBI:49883"/>
        <label>1</label>
    </ligand>
</feature>
<dbReference type="InterPro" id="IPR038135">
    <property type="entry name" value="Methylthiotransferase_N_sf"/>
</dbReference>
<dbReference type="SFLD" id="SFLDG01082">
    <property type="entry name" value="B12-binding_domain_containing"/>
    <property type="match status" value="1"/>
</dbReference>
<evidence type="ECO:0000259" key="10">
    <source>
        <dbReference type="PROSITE" id="PS50926"/>
    </source>
</evidence>
<dbReference type="FunFam" id="3.80.30.20:FF:000001">
    <property type="entry name" value="tRNA-2-methylthio-N(6)-dimethylallyladenosine synthase 2"/>
    <property type="match status" value="1"/>
</dbReference>
<keyword evidence="1 8" id="KW-0004">4Fe-4S</keyword>
<protein>
    <recommendedName>
        <fullName evidence="8">Ribosomal protein uS12 methylthiotransferase RimO</fullName>
        <shortName evidence="8">uS12 MTTase</shortName>
        <shortName evidence="8">uS12 methylthiotransferase</shortName>
        <ecNumber evidence="8">2.8.4.4</ecNumber>
    </recommendedName>
    <alternativeName>
        <fullName evidence="8">Ribosomal protein uS12 (aspartate-C(3))-methylthiotransferase</fullName>
    </alternativeName>
    <alternativeName>
        <fullName evidence="8">Ribosome maturation factor RimO</fullName>
    </alternativeName>
</protein>
<comment type="cofactor">
    <cofactor evidence="8">
        <name>[4Fe-4S] cluster</name>
        <dbReference type="ChEBI" id="CHEBI:49883"/>
    </cofactor>
    <text evidence="8">Binds 2 [4Fe-4S] clusters. One cluster is coordinated with 3 cysteines and an exchangeable S-adenosyl-L-methionine.</text>
</comment>
<accession>C7MNG6</accession>
<dbReference type="Gene3D" id="3.80.30.20">
    <property type="entry name" value="tm_1862 like domain"/>
    <property type="match status" value="1"/>
</dbReference>
<feature type="domain" description="Radical SAM core" evidence="12">
    <location>
        <begin position="180"/>
        <end position="411"/>
    </location>
</feature>
<feature type="binding site" evidence="8">
    <location>
        <position position="201"/>
    </location>
    <ligand>
        <name>[4Fe-4S] cluster</name>
        <dbReference type="ChEBI" id="CHEBI:49883"/>
        <label>2</label>
        <note>4Fe-4S-S-AdoMet</note>
    </ligand>
</feature>
<dbReference type="InterPro" id="IPR023404">
    <property type="entry name" value="rSAM_horseshoe"/>
</dbReference>
<evidence type="ECO:0000256" key="5">
    <source>
        <dbReference type="ARBA" id="ARBA00022723"/>
    </source>
</evidence>
<evidence type="ECO:0000256" key="3">
    <source>
        <dbReference type="ARBA" id="ARBA00022679"/>
    </source>
</evidence>
<feature type="binding site" evidence="8">
    <location>
        <position position="124"/>
    </location>
    <ligand>
        <name>[4Fe-4S] cluster</name>
        <dbReference type="ChEBI" id="CHEBI:49883"/>
        <label>1</label>
    </ligand>
</feature>
<dbReference type="PROSITE" id="PS50926">
    <property type="entry name" value="TRAM"/>
    <property type="match status" value="1"/>
</dbReference>
<dbReference type="Proteomes" id="UP000000954">
    <property type="component" value="Chromosome"/>
</dbReference>
<dbReference type="KEGG" id="ccu:Ccur_07500"/>
<comment type="function">
    <text evidence="8">Catalyzes the methylthiolation of an aspartic acid residue of ribosomal protein uS12.</text>
</comment>
<dbReference type="Pfam" id="PF18693">
    <property type="entry name" value="TRAM_2"/>
    <property type="match status" value="1"/>
</dbReference>
<reference evidence="13 14" key="1">
    <citation type="journal article" date="2009" name="Stand. Genomic Sci.">
        <title>Complete genome sequence of Cryptobacterium curtum type strain (12-3).</title>
        <authorList>
            <person name="Mavrommatis K."/>
            <person name="Pukall R."/>
            <person name="Rohde C."/>
            <person name="Chen F."/>
            <person name="Sims D."/>
            <person name="Brettin T."/>
            <person name="Kuske C."/>
            <person name="Detter J.C."/>
            <person name="Han C."/>
            <person name="Lapidus A."/>
            <person name="Copeland A."/>
            <person name="Glavina Del Rio T."/>
            <person name="Nolan M."/>
            <person name="Lucas S."/>
            <person name="Tice H."/>
            <person name="Cheng J.F."/>
            <person name="Bruce D."/>
            <person name="Goodwin L."/>
            <person name="Pitluck S."/>
            <person name="Ovchinnikova G."/>
            <person name="Pati A."/>
            <person name="Ivanova N."/>
            <person name="Chen A."/>
            <person name="Palaniappan K."/>
            <person name="Chain P."/>
            <person name="D'haeseleer P."/>
            <person name="Goker M."/>
            <person name="Bristow J."/>
            <person name="Eisen J.A."/>
            <person name="Markowitz V."/>
            <person name="Hugenholtz P."/>
            <person name="Rohde M."/>
            <person name="Klenk H.P."/>
            <person name="Kyrpides N.C."/>
        </authorList>
    </citation>
    <scope>NUCLEOTIDE SEQUENCE [LARGE SCALE GENOMIC DNA]</scope>
    <source>
        <strain evidence="14">ATCC 700683 / DSM 15641 / 12-3</strain>
    </source>
</reference>
<evidence type="ECO:0000256" key="4">
    <source>
        <dbReference type="ARBA" id="ARBA00022691"/>
    </source>
</evidence>
<dbReference type="AlphaFoldDB" id="C7MNG6"/>
<feature type="binding site" evidence="8">
    <location>
        <position position="194"/>
    </location>
    <ligand>
        <name>[4Fe-4S] cluster</name>
        <dbReference type="ChEBI" id="CHEBI:49883"/>
        <label>2</label>
        <note>4Fe-4S-S-AdoMet</note>
    </ligand>
</feature>
<dbReference type="InterPro" id="IPR012340">
    <property type="entry name" value="NA-bd_OB-fold"/>
</dbReference>
<dbReference type="OrthoDB" id="9805215at2"/>
<dbReference type="InterPro" id="IPR020612">
    <property type="entry name" value="Methylthiotransferase_CS"/>
</dbReference>
<dbReference type="GO" id="GO:0035599">
    <property type="term" value="F:aspartic acid methylthiotransferase activity"/>
    <property type="evidence" value="ECO:0007669"/>
    <property type="project" value="TreeGrafter"/>
</dbReference>
<evidence type="ECO:0000256" key="2">
    <source>
        <dbReference type="ARBA" id="ARBA00022490"/>
    </source>
</evidence>
<dbReference type="STRING" id="469378.Ccur_07500"/>
<dbReference type="SUPFAM" id="SSF102114">
    <property type="entry name" value="Radical SAM enzymes"/>
    <property type="match status" value="1"/>
</dbReference>
<evidence type="ECO:0000256" key="1">
    <source>
        <dbReference type="ARBA" id="ARBA00022485"/>
    </source>
</evidence>
<feature type="binding site" evidence="8">
    <location>
        <position position="198"/>
    </location>
    <ligand>
        <name>[4Fe-4S] cluster</name>
        <dbReference type="ChEBI" id="CHEBI:49883"/>
        <label>2</label>
        <note>4Fe-4S-S-AdoMet</note>
    </ligand>
</feature>
<dbReference type="GO" id="GO:0051539">
    <property type="term" value="F:4 iron, 4 sulfur cluster binding"/>
    <property type="evidence" value="ECO:0007669"/>
    <property type="project" value="UniProtKB-UniRule"/>
</dbReference>
<dbReference type="InterPro" id="IPR002792">
    <property type="entry name" value="TRAM_dom"/>
</dbReference>
<comment type="subcellular location">
    <subcellularLocation>
        <location evidence="8">Cytoplasm</location>
    </subcellularLocation>
</comment>
<comment type="catalytic activity">
    <reaction evidence="8">
        <text>L-aspartate(89)-[ribosomal protein uS12]-hydrogen + (sulfur carrier)-SH + AH2 + 2 S-adenosyl-L-methionine = 3-methylsulfanyl-L-aspartate(89)-[ribosomal protein uS12]-hydrogen + (sulfur carrier)-H + 5'-deoxyadenosine + L-methionine + A + S-adenosyl-L-homocysteine + 2 H(+)</text>
        <dbReference type="Rhea" id="RHEA:37087"/>
        <dbReference type="Rhea" id="RHEA-COMP:10460"/>
        <dbReference type="Rhea" id="RHEA-COMP:10461"/>
        <dbReference type="Rhea" id="RHEA-COMP:14737"/>
        <dbReference type="Rhea" id="RHEA-COMP:14739"/>
        <dbReference type="ChEBI" id="CHEBI:13193"/>
        <dbReference type="ChEBI" id="CHEBI:15378"/>
        <dbReference type="ChEBI" id="CHEBI:17319"/>
        <dbReference type="ChEBI" id="CHEBI:17499"/>
        <dbReference type="ChEBI" id="CHEBI:29917"/>
        <dbReference type="ChEBI" id="CHEBI:29961"/>
        <dbReference type="ChEBI" id="CHEBI:57844"/>
        <dbReference type="ChEBI" id="CHEBI:57856"/>
        <dbReference type="ChEBI" id="CHEBI:59789"/>
        <dbReference type="ChEBI" id="CHEBI:64428"/>
        <dbReference type="ChEBI" id="CHEBI:73599"/>
        <dbReference type="EC" id="2.8.4.4"/>
    </reaction>
</comment>
<dbReference type="Gene3D" id="3.40.50.12160">
    <property type="entry name" value="Methylthiotransferase, N-terminal domain"/>
    <property type="match status" value="1"/>
</dbReference>
<dbReference type="HAMAP" id="MF_01865">
    <property type="entry name" value="MTTase_RimO"/>
    <property type="match status" value="1"/>
</dbReference>
<dbReference type="SFLD" id="SFLDF00274">
    <property type="entry name" value="ribosomal_protein_S12_methylth"/>
    <property type="match status" value="1"/>
</dbReference>